<evidence type="ECO:0000313" key="6">
    <source>
        <dbReference type="Proteomes" id="UP000481153"/>
    </source>
</evidence>
<dbReference type="CDD" id="cd02248">
    <property type="entry name" value="Peptidase_C1A"/>
    <property type="match status" value="1"/>
</dbReference>
<keyword evidence="2" id="KW-0865">Zymogen</keyword>
<dbReference type="PRINTS" id="PR00705">
    <property type="entry name" value="PAPAIN"/>
</dbReference>
<dbReference type="Gene3D" id="3.90.70.10">
    <property type="entry name" value="Cysteine proteinases"/>
    <property type="match status" value="1"/>
</dbReference>
<gene>
    <name evidence="5" type="ORF">Ae201684_008155</name>
</gene>
<reference evidence="5 6" key="1">
    <citation type="submission" date="2019-07" db="EMBL/GenBank/DDBJ databases">
        <title>Genomics analysis of Aphanomyces spp. identifies a new class of oomycete effector associated with host adaptation.</title>
        <authorList>
            <person name="Gaulin E."/>
        </authorList>
    </citation>
    <scope>NUCLEOTIDE SEQUENCE [LARGE SCALE GENOMIC DNA]</scope>
    <source>
        <strain evidence="5 6">ATCC 201684</strain>
    </source>
</reference>
<evidence type="ECO:0000313" key="5">
    <source>
        <dbReference type="EMBL" id="KAF0735238.1"/>
    </source>
</evidence>
<dbReference type="SMART" id="SM00645">
    <property type="entry name" value="Pept_C1"/>
    <property type="match status" value="1"/>
</dbReference>
<dbReference type="EMBL" id="VJMJ01000100">
    <property type="protein sequence ID" value="KAF0735238.1"/>
    <property type="molecule type" value="Genomic_DNA"/>
</dbReference>
<dbReference type="InterPro" id="IPR013128">
    <property type="entry name" value="Peptidase_C1A"/>
</dbReference>
<protein>
    <recommendedName>
        <fullName evidence="4">Peptidase C1A papain C-terminal domain-containing protein</fullName>
    </recommendedName>
</protein>
<accession>A0A6G0X5H3</accession>
<comment type="caution">
    <text evidence="5">The sequence shown here is derived from an EMBL/GenBank/DDBJ whole genome shotgun (WGS) entry which is preliminary data.</text>
</comment>
<name>A0A6G0X5H3_9STRA</name>
<evidence type="ECO:0000256" key="2">
    <source>
        <dbReference type="ARBA" id="ARBA00023145"/>
    </source>
</evidence>
<dbReference type="SUPFAM" id="SSF54001">
    <property type="entry name" value="Cysteine proteinases"/>
    <property type="match status" value="1"/>
</dbReference>
<evidence type="ECO:0000259" key="4">
    <source>
        <dbReference type="SMART" id="SM00645"/>
    </source>
</evidence>
<sequence>MQLALVLAALFASSVAASPVSALSVDERDSLEKDLAAWKEQFEDVARKDGLLPNANGSHQESANVDDQLQRLLDTKHAVQSASRQNPDAVFDWRNKFALMTDAEFKKYVQVSFNQVHYLRTDVIAHPESAVVHAAVAASKDWTTSGCVNPVQNQGQCGSCWAFSAVGVAESANCIKTGKLLKLSEQQVTSCSTNGGSQGCNGGYPWSAIDYTSSGVCLAKDYAYTSGGSGSTGSCKSSCTKQKLSIGKSVRVSGDANVINAISKQPVSVTVAAGNSVWRNYKSGVVSSCPTAQSDHAVIAVGYDGTSIKVRNSWGTTWGVGGYITLNRGSGGQGTCNVVGAASYPSI</sequence>
<keyword evidence="6" id="KW-1185">Reference proteome</keyword>
<dbReference type="InterPro" id="IPR038765">
    <property type="entry name" value="Papain-like_cys_pep_sf"/>
</dbReference>
<keyword evidence="3" id="KW-0732">Signal</keyword>
<feature type="signal peptide" evidence="3">
    <location>
        <begin position="1"/>
        <end position="17"/>
    </location>
</feature>
<dbReference type="GO" id="GO:0006508">
    <property type="term" value="P:proteolysis"/>
    <property type="evidence" value="ECO:0007669"/>
    <property type="project" value="InterPro"/>
</dbReference>
<evidence type="ECO:0000256" key="3">
    <source>
        <dbReference type="SAM" id="SignalP"/>
    </source>
</evidence>
<feature type="domain" description="Peptidase C1A papain C-terminal" evidence="4">
    <location>
        <begin position="136"/>
        <end position="346"/>
    </location>
</feature>
<dbReference type="InterPro" id="IPR000668">
    <property type="entry name" value="Peptidase_C1A_C"/>
</dbReference>
<dbReference type="PROSITE" id="PS00139">
    <property type="entry name" value="THIOL_PROTEASE_CYS"/>
    <property type="match status" value="1"/>
</dbReference>
<dbReference type="Pfam" id="PF00112">
    <property type="entry name" value="Peptidase_C1"/>
    <property type="match status" value="1"/>
</dbReference>
<dbReference type="InterPro" id="IPR000169">
    <property type="entry name" value="Pept_cys_AS"/>
</dbReference>
<comment type="similarity">
    <text evidence="1">Belongs to the peptidase C1 family.</text>
</comment>
<dbReference type="Proteomes" id="UP000481153">
    <property type="component" value="Unassembled WGS sequence"/>
</dbReference>
<organism evidence="5 6">
    <name type="scientific">Aphanomyces euteiches</name>
    <dbReference type="NCBI Taxonomy" id="100861"/>
    <lineage>
        <taxon>Eukaryota</taxon>
        <taxon>Sar</taxon>
        <taxon>Stramenopiles</taxon>
        <taxon>Oomycota</taxon>
        <taxon>Saprolegniomycetes</taxon>
        <taxon>Saprolegniales</taxon>
        <taxon>Verrucalvaceae</taxon>
        <taxon>Aphanomyces</taxon>
    </lineage>
</organism>
<evidence type="ECO:0000256" key="1">
    <source>
        <dbReference type="ARBA" id="ARBA00008455"/>
    </source>
</evidence>
<dbReference type="PANTHER" id="PTHR12411">
    <property type="entry name" value="CYSTEINE PROTEASE FAMILY C1-RELATED"/>
    <property type="match status" value="1"/>
</dbReference>
<feature type="chain" id="PRO_5026032357" description="Peptidase C1A papain C-terminal domain-containing protein" evidence="3">
    <location>
        <begin position="18"/>
        <end position="347"/>
    </location>
</feature>
<dbReference type="VEuPathDB" id="FungiDB:AeMF1_017520"/>
<proteinExistence type="inferred from homology"/>
<dbReference type="InterPro" id="IPR039417">
    <property type="entry name" value="Peptidase_C1A_papain-like"/>
</dbReference>
<dbReference type="AlphaFoldDB" id="A0A6G0X5H3"/>
<dbReference type="GO" id="GO:0008234">
    <property type="term" value="F:cysteine-type peptidase activity"/>
    <property type="evidence" value="ECO:0007669"/>
    <property type="project" value="InterPro"/>
</dbReference>